<dbReference type="InterPro" id="IPR048372">
    <property type="entry name" value="ZapC_C"/>
</dbReference>
<keyword evidence="3" id="KW-0131">Cell cycle</keyword>
<feature type="domain" description="Cell-division protein ZapC C-terminal" evidence="1">
    <location>
        <begin position="90"/>
        <end position="172"/>
    </location>
</feature>
<dbReference type="Proteomes" id="UP000294619">
    <property type="component" value="Unassembled WGS sequence"/>
</dbReference>
<dbReference type="Proteomes" id="UP000305526">
    <property type="component" value="Unassembled WGS sequence"/>
</dbReference>
<comment type="caution">
    <text evidence="2">The sequence shown here is derived from an EMBL/GenBank/DDBJ whole genome shotgun (WGS) entry which is preliminary data.</text>
</comment>
<dbReference type="GO" id="GO:0051301">
    <property type="term" value="P:cell division"/>
    <property type="evidence" value="ECO:0007669"/>
    <property type="project" value="UniProtKB-KW"/>
</dbReference>
<evidence type="ECO:0000313" key="2">
    <source>
        <dbReference type="EMBL" id="TCV87106.1"/>
    </source>
</evidence>
<gene>
    <name evidence="2" type="ORF">EDC16_10523</name>
    <name evidence="3" type="ORF">FHQ21_11145</name>
</gene>
<evidence type="ECO:0000313" key="3">
    <source>
        <dbReference type="EMBL" id="TNG88562.1"/>
    </source>
</evidence>
<reference evidence="3 5" key="2">
    <citation type="submission" date="2019-05" db="EMBL/GenBank/DDBJ databases">
        <title>Pasteurellaceae isolates from reptiles.</title>
        <authorList>
            <person name="Bojesen A.M."/>
            <person name="Lund E."/>
        </authorList>
    </citation>
    <scope>NUCLEOTIDE SEQUENCE [LARGE SCALE GENOMIC DNA]</scope>
    <source>
        <strain evidence="3 5">ELNT2x</strain>
    </source>
</reference>
<dbReference type="EMBL" id="VDGV01000116">
    <property type="protein sequence ID" value="TNG88562.1"/>
    <property type="molecule type" value="Genomic_DNA"/>
</dbReference>
<proteinExistence type="predicted"/>
<dbReference type="AlphaFoldDB" id="A0A4R3Y5P8"/>
<name>A0A4R3Y5P8_9PAST</name>
<organism evidence="2 4">
    <name type="scientific">Testudinibacter aquarius</name>
    <dbReference type="NCBI Taxonomy" id="1524974"/>
    <lineage>
        <taxon>Bacteria</taxon>
        <taxon>Pseudomonadati</taxon>
        <taxon>Pseudomonadota</taxon>
        <taxon>Gammaproteobacteria</taxon>
        <taxon>Pasteurellales</taxon>
        <taxon>Pasteurellaceae</taxon>
        <taxon>Testudinibacter</taxon>
    </lineage>
</organism>
<reference evidence="2 4" key="1">
    <citation type="submission" date="2019-03" db="EMBL/GenBank/DDBJ databases">
        <title>Genomic Encyclopedia of Type Strains, Phase IV (KMG-IV): sequencing the most valuable type-strain genomes for metagenomic binning, comparative biology and taxonomic classification.</title>
        <authorList>
            <person name="Goeker M."/>
        </authorList>
    </citation>
    <scope>NUCLEOTIDE SEQUENCE [LARGE SCALE GENOMIC DNA]</scope>
    <source>
        <strain evidence="2 4">DSM 28140</strain>
    </source>
</reference>
<dbReference type="EMBL" id="SMCP01000005">
    <property type="protein sequence ID" value="TCV87106.1"/>
    <property type="molecule type" value="Genomic_DNA"/>
</dbReference>
<protein>
    <submittedName>
        <fullName evidence="2 3">Cell division protein ZapC</fullName>
    </submittedName>
</protein>
<accession>A0A4R3Y5P8</accession>
<keyword evidence="3" id="KW-0132">Cell division</keyword>
<evidence type="ECO:0000313" key="4">
    <source>
        <dbReference type="Proteomes" id="UP000294619"/>
    </source>
</evidence>
<evidence type="ECO:0000259" key="1">
    <source>
        <dbReference type="Pfam" id="PF07126"/>
    </source>
</evidence>
<keyword evidence="5" id="KW-1185">Reference proteome</keyword>
<dbReference type="Pfam" id="PF07126">
    <property type="entry name" value="ZapC_C"/>
    <property type="match status" value="1"/>
</dbReference>
<sequence length="187" mass="21327">MQMNGFFYWEYDKVQDYLMLCSETTRRKIPTALKCEVLNYSALGRNDCEAEDFLFYNQVIELLEYSNLIDPEQHEFIAYSATGARQFLLPSQAKSWFFEFAATALALDDNSTPIPSIVQTVVKQTGQPINLLLLNCDEQVADCLLLDPALNLAGLQRQFGQPLRIFNNRLQVLPLETSLAIFQQQSA</sequence>
<evidence type="ECO:0000313" key="5">
    <source>
        <dbReference type="Proteomes" id="UP000305526"/>
    </source>
</evidence>